<name>A0A841PHX5_9BACL</name>
<dbReference type="InterPro" id="IPR058890">
    <property type="entry name" value="YwtC-like"/>
</dbReference>
<comment type="caution">
    <text evidence="2">The sequence shown here is derived from an EMBL/GenBank/DDBJ whole genome shotgun (WGS) entry which is preliminary data.</text>
</comment>
<organism evidence="2 3">
    <name type="scientific">Geomicrobium halophilum</name>
    <dbReference type="NCBI Taxonomy" id="549000"/>
    <lineage>
        <taxon>Bacteria</taxon>
        <taxon>Bacillati</taxon>
        <taxon>Bacillota</taxon>
        <taxon>Bacilli</taxon>
        <taxon>Bacillales</taxon>
        <taxon>Geomicrobium</taxon>
    </lineage>
</organism>
<dbReference type="RefSeq" id="WP_184402392.1">
    <property type="nucleotide sequence ID" value="NZ_JACHHJ010000001.1"/>
</dbReference>
<proteinExistence type="predicted"/>
<dbReference type="Pfam" id="PF26359">
    <property type="entry name" value="YwtC"/>
    <property type="match status" value="1"/>
</dbReference>
<evidence type="ECO:0000256" key="1">
    <source>
        <dbReference type="SAM" id="Coils"/>
    </source>
</evidence>
<evidence type="ECO:0000313" key="3">
    <source>
        <dbReference type="Proteomes" id="UP000568839"/>
    </source>
</evidence>
<dbReference type="AlphaFoldDB" id="A0A841PHX5"/>
<feature type="coiled-coil region" evidence="1">
    <location>
        <begin position="31"/>
        <end position="58"/>
    </location>
</feature>
<keyword evidence="1" id="KW-0175">Coiled coil</keyword>
<reference evidence="2 3" key="1">
    <citation type="submission" date="2020-08" db="EMBL/GenBank/DDBJ databases">
        <title>Genomic Encyclopedia of Type Strains, Phase IV (KMG-IV): sequencing the most valuable type-strain genomes for metagenomic binning, comparative biology and taxonomic classification.</title>
        <authorList>
            <person name="Goeker M."/>
        </authorList>
    </citation>
    <scope>NUCLEOTIDE SEQUENCE [LARGE SCALE GENOMIC DNA]</scope>
    <source>
        <strain evidence="2 3">DSM 21769</strain>
    </source>
</reference>
<protein>
    <submittedName>
        <fullName evidence="2">Putative RNA binding protein with dsRBD fold (UPF0201 family)</fullName>
    </submittedName>
</protein>
<dbReference type="EMBL" id="JACHHJ010000001">
    <property type="protein sequence ID" value="MBB6448390.1"/>
    <property type="molecule type" value="Genomic_DNA"/>
</dbReference>
<sequence>MQKMLKRILPFVIVVILVFTLYSLQYEDTLSVEEEESIEEFTEQQEEQEERLATLQSTFNNERFEDEAQDVMNQFLEGDPIEVAVVFASETQESDDWTDQFAEGLESYYGATSFDVQNISMEDMDHNTSSVDFVQQEGWTELQNYDVVIYEPLAHTDAGILPMEQTLQLTNQIINEFDGYPVLKIPTRNSQEWVTFAEEEDIQYVNPYSVGGDNPAFTQADPEDVSESFLHYFTDA</sequence>
<evidence type="ECO:0000313" key="2">
    <source>
        <dbReference type="EMBL" id="MBB6448390.1"/>
    </source>
</evidence>
<dbReference type="Proteomes" id="UP000568839">
    <property type="component" value="Unassembled WGS sequence"/>
</dbReference>
<keyword evidence="3" id="KW-1185">Reference proteome</keyword>
<gene>
    <name evidence="2" type="ORF">HNR44_000339</name>
</gene>
<accession>A0A841PHX5</accession>